<reference evidence="1 2" key="1">
    <citation type="journal article" date="2014" name="Agronomy (Basel)">
        <title>A Draft Genome Sequence for Ensete ventricosum, the Drought-Tolerant Tree Against Hunger.</title>
        <authorList>
            <person name="Harrison J."/>
            <person name="Moore K.A."/>
            <person name="Paszkiewicz K."/>
            <person name="Jones T."/>
            <person name="Grant M."/>
            <person name="Ambacheew D."/>
            <person name="Muzemil S."/>
            <person name="Studholme D.J."/>
        </authorList>
    </citation>
    <scope>NUCLEOTIDE SEQUENCE [LARGE SCALE GENOMIC DNA]</scope>
</reference>
<accession>A0A427AA36</accession>
<sequence>MTFLDSSASIRLVPSARSWGASQENPEASTSGILSGVRSLVDAKALWDMEVMKACHDFDLIMTEGSLVAIRERYNIPEEYMLHAPLPRQRPYNRCSLGLSISVDTLEATLRFPLHPIIEEWRISISHVTPNL</sequence>
<dbReference type="EMBL" id="AMZH03003199">
    <property type="protein sequence ID" value="RRT73083.1"/>
    <property type="molecule type" value="Genomic_DNA"/>
</dbReference>
<dbReference type="Proteomes" id="UP000287651">
    <property type="component" value="Unassembled WGS sequence"/>
</dbReference>
<name>A0A427AA36_ENSVE</name>
<dbReference type="AlphaFoldDB" id="A0A427AA36"/>
<organism evidence="1 2">
    <name type="scientific">Ensete ventricosum</name>
    <name type="common">Abyssinian banana</name>
    <name type="synonym">Musa ensete</name>
    <dbReference type="NCBI Taxonomy" id="4639"/>
    <lineage>
        <taxon>Eukaryota</taxon>
        <taxon>Viridiplantae</taxon>
        <taxon>Streptophyta</taxon>
        <taxon>Embryophyta</taxon>
        <taxon>Tracheophyta</taxon>
        <taxon>Spermatophyta</taxon>
        <taxon>Magnoliopsida</taxon>
        <taxon>Liliopsida</taxon>
        <taxon>Zingiberales</taxon>
        <taxon>Musaceae</taxon>
        <taxon>Ensete</taxon>
    </lineage>
</organism>
<evidence type="ECO:0000313" key="1">
    <source>
        <dbReference type="EMBL" id="RRT73083.1"/>
    </source>
</evidence>
<proteinExistence type="predicted"/>
<comment type="caution">
    <text evidence="1">The sequence shown here is derived from an EMBL/GenBank/DDBJ whole genome shotgun (WGS) entry which is preliminary data.</text>
</comment>
<gene>
    <name evidence="1" type="ORF">B296_00010995</name>
</gene>
<evidence type="ECO:0000313" key="2">
    <source>
        <dbReference type="Proteomes" id="UP000287651"/>
    </source>
</evidence>
<protein>
    <submittedName>
        <fullName evidence="1">Uncharacterized protein</fullName>
    </submittedName>
</protein>